<proteinExistence type="inferred from homology"/>
<dbReference type="Proteomes" id="UP001241110">
    <property type="component" value="Unassembled WGS sequence"/>
</dbReference>
<dbReference type="PROSITE" id="PS01070">
    <property type="entry name" value="NUCLEASE_NON_SPEC"/>
    <property type="match status" value="1"/>
</dbReference>
<gene>
    <name evidence="15" type="ORF">QNI16_28665</name>
</gene>
<dbReference type="InterPro" id="IPR001604">
    <property type="entry name" value="Endo_G_ENPP1-like_dom"/>
</dbReference>
<feature type="region of interest" description="Disordered" evidence="11">
    <location>
        <begin position="41"/>
        <end position="76"/>
    </location>
</feature>
<feature type="domain" description="DNA/RNA non-specific endonuclease/pyrophosphatase/phosphodiesterase" evidence="14">
    <location>
        <begin position="98"/>
        <end position="292"/>
    </location>
</feature>
<comment type="similarity">
    <text evidence="2 10">Belongs to the DNA/RNA non-specific endonuclease family.</text>
</comment>
<dbReference type="EC" id="3.1.30.-" evidence="10"/>
<evidence type="ECO:0000259" key="14">
    <source>
        <dbReference type="SMART" id="SM00892"/>
    </source>
</evidence>
<feature type="binding site" evidence="9">
    <location>
        <position position="191"/>
    </location>
    <ligand>
        <name>Mg(2+)</name>
        <dbReference type="ChEBI" id="CHEBI:18420"/>
        <note>catalytic</note>
    </ligand>
</feature>
<dbReference type="EMBL" id="JASJOS010000015">
    <property type="protein sequence ID" value="MDJ1484505.1"/>
    <property type="molecule type" value="Genomic_DNA"/>
</dbReference>
<dbReference type="CDD" id="cd00091">
    <property type="entry name" value="NUC"/>
    <property type="match status" value="1"/>
</dbReference>
<dbReference type="PANTHER" id="PTHR13966:SF5">
    <property type="entry name" value="ENDONUCLEASE G, MITOCHONDRIAL"/>
    <property type="match status" value="1"/>
</dbReference>
<evidence type="ECO:0000256" key="1">
    <source>
        <dbReference type="ARBA" id="ARBA00001946"/>
    </source>
</evidence>
<keyword evidence="3 10" id="KW-0540">Nuclease</keyword>
<dbReference type="InterPro" id="IPR044925">
    <property type="entry name" value="His-Me_finger_sf"/>
</dbReference>
<feature type="compositionally biased region" description="Basic and acidic residues" evidence="11">
    <location>
        <begin position="41"/>
        <end position="59"/>
    </location>
</feature>
<keyword evidence="4 9" id="KW-0479">Metal-binding</keyword>
<dbReference type="InterPro" id="IPR040255">
    <property type="entry name" value="Non-specific_endonuclease"/>
</dbReference>
<sequence>MAKSNTSNALFWAIILVGIFVLIGNWKDFFGKGTFGGVSFPKEEKKSTSKRSSKDKDTPSEEEEDEDNNEVAEPAVGTDFEKRADFVYPTGQKVEVIKHSAYALGYSEKYEQPAWVSYRLTSSMVTGNNKREDNFRPDPDVSTGSAVPEDYRGSGYDRGHLAPVADFRASAKWMDETFFMSNMSPQLHEFNAGIWEKLESKARGWARHNKVIYITSGPILKSGLPTIGRYNKVAIPEYYYKVIYDIREPEVKAIGFIFRNEGTKKPLQSFAMSVDEVERRTGLDFFPQLPDELEKKLEGSFNASQWFDKSKKDR</sequence>
<dbReference type="GO" id="GO:0046872">
    <property type="term" value="F:metal ion binding"/>
    <property type="evidence" value="ECO:0007669"/>
    <property type="project" value="UniProtKB-KW"/>
</dbReference>
<feature type="compositionally biased region" description="Basic and acidic residues" evidence="11">
    <location>
        <begin position="129"/>
        <end position="139"/>
    </location>
</feature>
<evidence type="ECO:0000256" key="2">
    <source>
        <dbReference type="ARBA" id="ARBA00010052"/>
    </source>
</evidence>
<feature type="active site" description="Proton acceptor" evidence="8">
    <location>
        <position position="160"/>
    </location>
</feature>
<reference evidence="15" key="1">
    <citation type="submission" date="2023-05" db="EMBL/GenBank/DDBJ databases">
        <authorList>
            <person name="Zhang X."/>
        </authorList>
    </citation>
    <scope>NUCLEOTIDE SEQUENCE</scope>
    <source>
        <strain evidence="15">YF14B1</strain>
    </source>
</reference>
<comment type="cofactor">
    <cofactor evidence="1 10">
        <name>Mg(2+)</name>
        <dbReference type="ChEBI" id="CHEBI:18420"/>
    </cofactor>
</comment>
<dbReference type="GO" id="GO:0004519">
    <property type="term" value="F:endonuclease activity"/>
    <property type="evidence" value="ECO:0007669"/>
    <property type="project" value="UniProtKB-UniRule"/>
</dbReference>
<keyword evidence="6 10" id="KW-0378">Hydrolase</keyword>
<keyword evidence="12" id="KW-0812">Transmembrane</keyword>
<dbReference type="Pfam" id="PF01223">
    <property type="entry name" value="Endonuclease_NS"/>
    <property type="match status" value="1"/>
</dbReference>
<keyword evidence="12" id="KW-1133">Transmembrane helix</keyword>
<evidence type="ECO:0000256" key="10">
    <source>
        <dbReference type="RuleBase" id="RU366055"/>
    </source>
</evidence>
<evidence type="ECO:0000256" key="11">
    <source>
        <dbReference type="SAM" id="MobiDB-lite"/>
    </source>
</evidence>
<evidence type="ECO:0000256" key="6">
    <source>
        <dbReference type="ARBA" id="ARBA00022801"/>
    </source>
</evidence>
<evidence type="ECO:0000313" key="16">
    <source>
        <dbReference type="Proteomes" id="UP001241110"/>
    </source>
</evidence>
<dbReference type="RefSeq" id="WP_313985899.1">
    <property type="nucleotide sequence ID" value="NZ_JASJOS010000015.1"/>
</dbReference>
<evidence type="ECO:0000256" key="8">
    <source>
        <dbReference type="PIRSR" id="PIRSR640255-1"/>
    </source>
</evidence>
<evidence type="ECO:0000256" key="12">
    <source>
        <dbReference type="SAM" id="Phobius"/>
    </source>
</evidence>
<evidence type="ECO:0000259" key="13">
    <source>
        <dbReference type="SMART" id="SM00477"/>
    </source>
</evidence>
<dbReference type="SMART" id="SM00477">
    <property type="entry name" value="NUC"/>
    <property type="match status" value="1"/>
</dbReference>
<dbReference type="SMART" id="SM00892">
    <property type="entry name" value="Endonuclease_NS"/>
    <property type="match status" value="1"/>
</dbReference>
<accession>A0AAE3QW00</accession>
<dbReference type="GO" id="GO:0016787">
    <property type="term" value="F:hydrolase activity"/>
    <property type="evidence" value="ECO:0007669"/>
    <property type="project" value="UniProtKB-KW"/>
</dbReference>
<dbReference type="InterPro" id="IPR020821">
    <property type="entry name" value="ENPP1-3/EXOG-like_nuc-like"/>
</dbReference>
<evidence type="ECO:0000256" key="9">
    <source>
        <dbReference type="PIRSR" id="PIRSR640255-2"/>
    </source>
</evidence>
<dbReference type="GO" id="GO:0003676">
    <property type="term" value="F:nucleic acid binding"/>
    <property type="evidence" value="ECO:0007669"/>
    <property type="project" value="InterPro"/>
</dbReference>
<evidence type="ECO:0000313" key="15">
    <source>
        <dbReference type="EMBL" id="MDJ1484505.1"/>
    </source>
</evidence>
<keyword evidence="5 10" id="KW-0255">Endonuclease</keyword>
<feature type="domain" description="ENPP1-3/EXOG-like endonuclease/phosphodiesterase" evidence="13">
    <location>
        <begin position="99"/>
        <end position="292"/>
    </location>
</feature>
<dbReference type="Gene3D" id="3.40.570.10">
    <property type="entry name" value="Extracellular Endonuclease, subunit A"/>
    <property type="match status" value="1"/>
</dbReference>
<feature type="transmembrane region" description="Helical" evidence="12">
    <location>
        <begin position="9"/>
        <end position="26"/>
    </location>
</feature>
<dbReference type="InterPro" id="IPR044929">
    <property type="entry name" value="DNA/RNA_non-sp_Endonuclease_sf"/>
</dbReference>
<feature type="compositionally biased region" description="Acidic residues" evidence="11">
    <location>
        <begin position="60"/>
        <end position="70"/>
    </location>
</feature>
<evidence type="ECO:0000256" key="4">
    <source>
        <dbReference type="ARBA" id="ARBA00022723"/>
    </source>
</evidence>
<dbReference type="AlphaFoldDB" id="A0AAE3QW00"/>
<keyword evidence="12" id="KW-0472">Membrane</keyword>
<evidence type="ECO:0000256" key="5">
    <source>
        <dbReference type="ARBA" id="ARBA00022759"/>
    </source>
</evidence>
<protein>
    <recommendedName>
        <fullName evidence="10">Endonuclease</fullName>
        <ecNumber evidence="10">3.1.30.-</ecNumber>
    </recommendedName>
</protein>
<name>A0AAE3QW00_9BACT</name>
<feature type="region of interest" description="Disordered" evidence="11">
    <location>
        <begin position="129"/>
        <end position="152"/>
    </location>
</feature>
<dbReference type="InterPro" id="IPR018524">
    <property type="entry name" value="DNA/RNA_endonuclease_AS"/>
</dbReference>
<organism evidence="15 16">
    <name type="scientific">Xanthocytophaga flava</name>
    <dbReference type="NCBI Taxonomy" id="3048013"/>
    <lineage>
        <taxon>Bacteria</taxon>
        <taxon>Pseudomonadati</taxon>
        <taxon>Bacteroidota</taxon>
        <taxon>Cytophagia</taxon>
        <taxon>Cytophagales</taxon>
        <taxon>Rhodocytophagaceae</taxon>
        <taxon>Xanthocytophaga</taxon>
    </lineage>
</organism>
<keyword evidence="7" id="KW-0460">Magnesium</keyword>
<evidence type="ECO:0000256" key="3">
    <source>
        <dbReference type="ARBA" id="ARBA00022722"/>
    </source>
</evidence>
<comment type="caution">
    <text evidence="15">The sequence shown here is derived from an EMBL/GenBank/DDBJ whole genome shotgun (WGS) entry which is preliminary data.</text>
</comment>
<dbReference type="SUPFAM" id="SSF54060">
    <property type="entry name" value="His-Me finger endonucleases"/>
    <property type="match status" value="1"/>
</dbReference>
<dbReference type="PANTHER" id="PTHR13966">
    <property type="entry name" value="ENDONUCLEASE RELATED"/>
    <property type="match status" value="1"/>
</dbReference>
<evidence type="ECO:0000256" key="7">
    <source>
        <dbReference type="ARBA" id="ARBA00022842"/>
    </source>
</evidence>